<protein>
    <submittedName>
        <fullName evidence="12">Biopolymer transporter TonB</fullName>
    </submittedName>
</protein>
<reference evidence="13" key="1">
    <citation type="journal article" date="2019" name="Int. J. Syst. Evol. Microbiol.">
        <title>The Global Catalogue of Microorganisms (GCM) 10K type strain sequencing project: providing services to taxonomists for standard genome sequencing and annotation.</title>
        <authorList>
            <consortium name="The Broad Institute Genomics Platform"/>
            <consortium name="The Broad Institute Genome Sequencing Center for Infectious Disease"/>
            <person name="Wu L."/>
            <person name="Ma J."/>
        </authorList>
    </citation>
    <scope>NUCLEOTIDE SEQUENCE [LARGE SCALE GENOMIC DNA]</scope>
    <source>
        <strain evidence="13">CGMCC 1.7003</strain>
    </source>
</reference>
<dbReference type="Proteomes" id="UP000659697">
    <property type="component" value="Unassembled WGS sequence"/>
</dbReference>
<evidence type="ECO:0000313" key="13">
    <source>
        <dbReference type="Proteomes" id="UP000659697"/>
    </source>
</evidence>
<organism evidence="12 13">
    <name type="scientific">Alishewanella longhuensis</name>
    <dbReference type="NCBI Taxonomy" id="1091037"/>
    <lineage>
        <taxon>Bacteria</taxon>
        <taxon>Pseudomonadati</taxon>
        <taxon>Pseudomonadota</taxon>
        <taxon>Gammaproteobacteria</taxon>
        <taxon>Alteromonadales</taxon>
        <taxon>Alteromonadaceae</taxon>
        <taxon>Alishewanella</taxon>
    </lineage>
</organism>
<keyword evidence="6" id="KW-0812">Transmembrane</keyword>
<sequence>MKGKLTLFSALLTLTACQSASTAIPSKYTELAVTEGLLATAQYQSLDRIETRYPIEGARDGKDGCATLEYVITPDYQISEVQIVDASARYFAREAVQALQKWQWQSVPAGLITTPVKTQTRFEFCLENKEGRCALEQIAKRTSCRGVDALPVVGYRVMRPN</sequence>
<dbReference type="InterPro" id="IPR037682">
    <property type="entry name" value="TonB_C"/>
</dbReference>
<dbReference type="PANTHER" id="PTHR33446:SF14">
    <property type="entry name" value="PROTEIN TONB"/>
    <property type="match status" value="1"/>
</dbReference>
<comment type="caution">
    <text evidence="12">The sequence shown here is derived from an EMBL/GenBank/DDBJ whole genome shotgun (WGS) entry which is preliminary data.</text>
</comment>
<comment type="subcellular location">
    <subcellularLocation>
        <location evidence="1">Cell inner membrane</location>
        <topology evidence="1">Single-pass membrane protein</topology>
        <orientation evidence="1">Periplasmic side</orientation>
    </subcellularLocation>
</comment>
<keyword evidence="13" id="KW-1185">Reference proteome</keyword>
<keyword evidence="5" id="KW-0997">Cell inner membrane</keyword>
<evidence type="ECO:0000256" key="3">
    <source>
        <dbReference type="ARBA" id="ARBA00022448"/>
    </source>
</evidence>
<dbReference type="Gene3D" id="3.30.1150.10">
    <property type="match status" value="1"/>
</dbReference>
<dbReference type="InterPro" id="IPR006260">
    <property type="entry name" value="TonB/TolA_C"/>
</dbReference>
<dbReference type="EMBL" id="BNAO01000005">
    <property type="protein sequence ID" value="GHG71294.1"/>
    <property type="molecule type" value="Genomic_DNA"/>
</dbReference>
<dbReference type="Pfam" id="PF03544">
    <property type="entry name" value="TonB_C"/>
    <property type="match status" value="1"/>
</dbReference>
<keyword evidence="4" id="KW-1003">Cell membrane</keyword>
<feature type="domain" description="TonB C-terminal" evidence="11">
    <location>
        <begin position="38"/>
        <end position="131"/>
    </location>
</feature>
<evidence type="ECO:0000256" key="1">
    <source>
        <dbReference type="ARBA" id="ARBA00004383"/>
    </source>
</evidence>
<dbReference type="SUPFAM" id="SSF74653">
    <property type="entry name" value="TolA/TonB C-terminal domain"/>
    <property type="match status" value="1"/>
</dbReference>
<feature type="signal peptide" evidence="10">
    <location>
        <begin position="1"/>
        <end position="20"/>
    </location>
</feature>
<evidence type="ECO:0000256" key="10">
    <source>
        <dbReference type="SAM" id="SignalP"/>
    </source>
</evidence>
<evidence type="ECO:0000259" key="11">
    <source>
        <dbReference type="PROSITE" id="PS52015"/>
    </source>
</evidence>
<keyword evidence="7" id="KW-0653">Protein transport</keyword>
<evidence type="ECO:0000256" key="8">
    <source>
        <dbReference type="ARBA" id="ARBA00022989"/>
    </source>
</evidence>
<dbReference type="PANTHER" id="PTHR33446">
    <property type="entry name" value="PROTEIN TONB-RELATED"/>
    <property type="match status" value="1"/>
</dbReference>
<feature type="chain" id="PRO_5045669948" evidence="10">
    <location>
        <begin position="21"/>
        <end position="161"/>
    </location>
</feature>
<keyword evidence="3" id="KW-0813">Transport</keyword>
<evidence type="ECO:0000256" key="2">
    <source>
        <dbReference type="ARBA" id="ARBA00006555"/>
    </source>
</evidence>
<comment type="similarity">
    <text evidence="2">Belongs to the TonB family.</text>
</comment>
<proteinExistence type="inferred from homology"/>
<keyword evidence="10" id="KW-0732">Signal</keyword>
<evidence type="ECO:0000256" key="6">
    <source>
        <dbReference type="ARBA" id="ARBA00022692"/>
    </source>
</evidence>
<dbReference type="NCBIfam" id="TIGR01352">
    <property type="entry name" value="tonB_Cterm"/>
    <property type="match status" value="1"/>
</dbReference>
<keyword evidence="8" id="KW-1133">Transmembrane helix</keyword>
<accession>A0ABQ3KZD1</accession>
<dbReference type="PROSITE" id="PS51257">
    <property type="entry name" value="PROKAR_LIPOPROTEIN"/>
    <property type="match status" value="1"/>
</dbReference>
<keyword evidence="9" id="KW-0472">Membrane</keyword>
<gene>
    <name evidence="12" type="ORF">GCM10010919_22440</name>
</gene>
<dbReference type="PROSITE" id="PS52015">
    <property type="entry name" value="TONB_CTD"/>
    <property type="match status" value="1"/>
</dbReference>
<evidence type="ECO:0000256" key="7">
    <source>
        <dbReference type="ARBA" id="ARBA00022927"/>
    </source>
</evidence>
<evidence type="ECO:0000256" key="9">
    <source>
        <dbReference type="ARBA" id="ARBA00023136"/>
    </source>
</evidence>
<evidence type="ECO:0000313" key="12">
    <source>
        <dbReference type="EMBL" id="GHG71294.1"/>
    </source>
</evidence>
<evidence type="ECO:0000256" key="5">
    <source>
        <dbReference type="ARBA" id="ARBA00022519"/>
    </source>
</evidence>
<dbReference type="InterPro" id="IPR051045">
    <property type="entry name" value="TonB-dependent_transducer"/>
</dbReference>
<name>A0ABQ3KZD1_9ALTE</name>
<dbReference type="RefSeq" id="WP_189433106.1">
    <property type="nucleotide sequence ID" value="NZ_BNAO01000005.1"/>
</dbReference>
<evidence type="ECO:0000256" key="4">
    <source>
        <dbReference type="ARBA" id="ARBA00022475"/>
    </source>
</evidence>